<gene>
    <name evidence="2" type="ORF">Hypma_014586</name>
</gene>
<reference evidence="2" key="1">
    <citation type="submission" date="2018-04" db="EMBL/GenBank/DDBJ databases">
        <title>Whole genome sequencing of Hypsizygus marmoreus.</title>
        <authorList>
            <person name="Choi I.-G."/>
            <person name="Min B."/>
            <person name="Kim J.-G."/>
            <person name="Kim S."/>
            <person name="Oh Y.-L."/>
            <person name="Kong W.-S."/>
            <person name="Park H."/>
            <person name="Jeong J."/>
            <person name="Song E.-S."/>
        </authorList>
    </citation>
    <scope>NUCLEOTIDE SEQUENCE [LARGE SCALE GENOMIC DNA]</scope>
    <source>
        <strain evidence="2">51987-8</strain>
    </source>
</reference>
<feature type="region of interest" description="Disordered" evidence="1">
    <location>
        <begin position="38"/>
        <end position="60"/>
    </location>
</feature>
<feature type="compositionally biased region" description="Low complexity" evidence="1">
    <location>
        <begin position="43"/>
        <end position="55"/>
    </location>
</feature>
<evidence type="ECO:0000313" key="2">
    <source>
        <dbReference type="EMBL" id="RDB18894.1"/>
    </source>
</evidence>
<keyword evidence="3" id="KW-1185">Reference proteome</keyword>
<dbReference type="InParanoid" id="A0A369JHL4"/>
<name>A0A369JHL4_HYPMA</name>
<organism evidence="2 3">
    <name type="scientific">Hypsizygus marmoreus</name>
    <name type="common">White beech mushroom</name>
    <name type="synonym">Agaricus marmoreus</name>
    <dbReference type="NCBI Taxonomy" id="39966"/>
    <lineage>
        <taxon>Eukaryota</taxon>
        <taxon>Fungi</taxon>
        <taxon>Dikarya</taxon>
        <taxon>Basidiomycota</taxon>
        <taxon>Agaricomycotina</taxon>
        <taxon>Agaricomycetes</taxon>
        <taxon>Agaricomycetidae</taxon>
        <taxon>Agaricales</taxon>
        <taxon>Tricholomatineae</taxon>
        <taxon>Lyophyllaceae</taxon>
        <taxon>Hypsizygus</taxon>
    </lineage>
</organism>
<dbReference type="EMBL" id="LUEZ02000087">
    <property type="protein sequence ID" value="RDB18894.1"/>
    <property type="molecule type" value="Genomic_DNA"/>
</dbReference>
<dbReference type="Proteomes" id="UP000076154">
    <property type="component" value="Unassembled WGS sequence"/>
</dbReference>
<accession>A0A369JHL4</accession>
<sequence>MAGAAWYHCQPGNGSIGGGRYDDESGKQVLEYRFVADPPQFHAPTSPASSTSLSPDCTPGQQVASFIQEFSTHRSHRRP</sequence>
<protein>
    <submittedName>
        <fullName evidence="2">Uncharacterized protein</fullName>
    </submittedName>
</protein>
<dbReference type="AlphaFoldDB" id="A0A369JHL4"/>
<comment type="caution">
    <text evidence="2">The sequence shown here is derived from an EMBL/GenBank/DDBJ whole genome shotgun (WGS) entry which is preliminary data.</text>
</comment>
<evidence type="ECO:0000313" key="3">
    <source>
        <dbReference type="Proteomes" id="UP000076154"/>
    </source>
</evidence>
<proteinExistence type="predicted"/>
<evidence type="ECO:0000256" key="1">
    <source>
        <dbReference type="SAM" id="MobiDB-lite"/>
    </source>
</evidence>